<proteinExistence type="predicted"/>
<feature type="transmembrane region" description="Helical" evidence="1">
    <location>
        <begin position="55"/>
        <end position="75"/>
    </location>
</feature>
<dbReference type="AlphaFoldDB" id="A0A0B7F687"/>
<keyword evidence="1" id="KW-1133">Transmembrane helix</keyword>
<sequence length="134" mass="15399">MSSELSFYDDFTRIYSLYIFLPYISTMLLFFDLWNEIALILTTMALTTEHSATMIFQATTALISVVIGGSIDILLLLGEAILVLAIDLVVLLFDNLPIMMLLWVCLLSYQHFWVNRRATVQYCTCALRRNKSWA</sequence>
<keyword evidence="1" id="KW-0812">Transmembrane</keyword>
<organism evidence="2 3">
    <name type="scientific">Thanatephorus cucumeris (strain AG1-IB / isolate 7/3/14)</name>
    <name type="common">Lettuce bottom rot fungus</name>
    <name type="synonym">Rhizoctonia solani</name>
    <dbReference type="NCBI Taxonomy" id="1108050"/>
    <lineage>
        <taxon>Eukaryota</taxon>
        <taxon>Fungi</taxon>
        <taxon>Dikarya</taxon>
        <taxon>Basidiomycota</taxon>
        <taxon>Agaricomycotina</taxon>
        <taxon>Agaricomycetes</taxon>
        <taxon>Cantharellales</taxon>
        <taxon>Ceratobasidiaceae</taxon>
        <taxon>Rhizoctonia</taxon>
        <taxon>Rhizoctonia solani AG-1</taxon>
    </lineage>
</organism>
<keyword evidence="1" id="KW-0472">Membrane</keyword>
<evidence type="ECO:0000313" key="3">
    <source>
        <dbReference type="Proteomes" id="UP000059188"/>
    </source>
</evidence>
<name>A0A0B7F687_THACB</name>
<dbReference type="OrthoDB" id="10435317at2759"/>
<gene>
    <name evidence="2" type="ORF">RSOLAG1IB_00243</name>
</gene>
<protein>
    <submittedName>
        <fullName evidence="2">Uncharacterized protein</fullName>
    </submittedName>
</protein>
<evidence type="ECO:0000313" key="2">
    <source>
        <dbReference type="EMBL" id="CEL51708.1"/>
    </source>
</evidence>
<dbReference type="EMBL" id="LN679100">
    <property type="protein sequence ID" value="CEL51708.1"/>
    <property type="molecule type" value="Genomic_DNA"/>
</dbReference>
<evidence type="ECO:0000256" key="1">
    <source>
        <dbReference type="SAM" id="Phobius"/>
    </source>
</evidence>
<dbReference type="Proteomes" id="UP000059188">
    <property type="component" value="Unassembled WGS sequence"/>
</dbReference>
<feature type="transmembrane region" description="Helical" evidence="1">
    <location>
        <begin position="81"/>
        <end position="107"/>
    </location>
</feature>
<accession>A0A0B7F687</accession>
<keyword evidence="3" id="KW-1185">Reference proteome</keyword>
<feature type="transmembrane region" description="Helical" evidence="1">
    <location>
        <begin position="15"/>
        <end position="34"/>
    </location>
</feature>
<reference evidence="2 3" key="1">
    <citation type="submission" date="2014-11" db="EMBL/GenBank/DDBJ databases">
        <authorList>
            <person name="Wibberg Daniel"/>
        </authorList>
    </citation>
    <scope>NUCLEOTIDE SEQUENCE [LARGE SCALE GENOMIC DNA]</scope>
    <source>
        <strain evidence="2">Rhizoctonia solani AG1-IB 7/3/14</strain>
    </source>
</reference>